<comment type="caution">
    <text evidence="2">The sequence shown here is derived from an EMBL/GenBank/DDBJ whole genome shotgun (WGS) entry which is preliminary data.</text>
</comment>
<reference evidence="2" key="1">
    <citation type="journal article" date="2014" name="Front. Microbiol.">
        <title>High frequency of phylogenetically diverse reductive dehalogenase-homologous genes in deep subseafloor sedimentary metagenomes.</title>
        <authorList>
            <person name="Kawai M."/>
            <person name="Futagami T."/>
            <person name="Toyoda A."/>
            <person name="Takaki Y."/>
            <person name="Nishi S."/>
            <person name="Hori S."/>
            <person name="Arai W."/>
            <person name="Tsubouchi T."/>
            <person name="Morono Y."/>
            <person name="Uchiyama I."/>
            <person name="Ito T."/>
            <person name="Fujiyama A."/>
            <person name="Inagaki F."/>
            <person name="Takami H."/>
        </authorList>
    </citation>
    <scope>NUCLEOTIDE SEQUENCE</scope>
    <source>
        <strain evidence="2">Expedition CK06-06</strain>
    </source>
</reference>
<name>X0UXI4_9ZZZZ</name>
<gene>
    <name evidence="2" type="ORF">S01H1_40177</name>
</gene>
<feature type="non-terminal residue" evidence="2">
    <location>
        <position position="171"/>
    </location>
</feature>
<sequence>MSRSQIWDGVAWVSMTGGAGESGGGTDPDDNYLRLDGANNNPHPNNFLRRIDTDLLYLDIAGGHATNFFIDDSGISYTGVTHGGGAANRIGLTWGGITPSKVTVSIDNAASYAIANHATFASYLALAGGTMTGPLNTPLGTEDIGAINLYDGANLRGGIYGTSTGIRLFSD</sequence>
<feature type="region of interest" description="Disordered" evidence="1">
    <location>
        <begin position="18"/>
        <end position="38"/>
    </location>
</feature>
<organism evidence="2">
    <name type="scientific">marine sediment metagenome</name>
    <dbReference type="NCBI Taxonomy" id="412755"/>
    <lineage>
        <taxon>unclassified sequences</taxon>
        <taxon>metagenomes</taxon>
        <taxon>ecological metagenomes</taxon>
    </lineage>
</organism>
<protein>
    <submittedName>
        <fullName evidence="2">Uncharacterized protein</fullName>
    </submittedName>
</protein>
<evidence type="ECO:0000313" key="2">
    <source>
        <dbReference type="EMBL" id="GAG03917.1"/>
    </source>
</evidence>
<dbReference type="EMBL" id="BARS01025418">
    <property type="protein sequence ID" value="GAG03917.1"/>
    <property type="molecule type" value="Genomic_DNA"/>
</dbReference>
<proteinExistence type="predicted"/>
<accession>X0UXI4</accession>
<dbReference type="AlphaFoldDB" id="X0UXI4"/>
<evidence type="ECO:0000256" key="1">
    <source>
        <dbReference type="SAM" id="MobiDB-lite"/>
    </source>
</evidence>